<keyword evidence="1" id="KW-0472">Membrane</keyword>
<sequence length="137" mass="15729">MKSIASSFIIQVILLGTIGCFIFLSFAWAKHGWFWASDTLQVWLFALFIISLFLAFICHPILWLSSKFGITKYAKFVTGFSGLITVILYMGIFTQFEFSFHRYFVFPVNIHSAFIVVGFLFGLLNESMPNKQINKDT</sequence>
<keyword evidence="3" id="KW-1185">Reference proteome</keyword>
<keyword evidence="1" id="KW-0812">Transmembrane</keyword>
<feature type="transmembrane region" description="Helical" evidence="1">
    <location>
        <begin position="102"/>
        <end position="124"/>
    </location>
</feature>
<organism evidence="2 3">
    <name type="scientific">Shewanella electrodiphila</name>
    <dbReference type="NCBI Taxonomy" id="934143"/>
    <lineage>
        <taxon>Bacteria</taxon>
        <taxon>Pseudomonadati</taxon>
        <taxon>Pseudomonadota</taxon>
        <taxon>Gammaproteobacteria</taxon>
        <taxon>Alteromonadales</taxon>
        <taxon>Shewanellaceae</taxon>
        <taxon>Shewanella</taxon>
    </lineage>
</organism>
<gene>
    <name evidence="2" type="ORF">L2737_16505</name>
</gene>
<dbReference type="EMBL" id="JAKIKU010000009">
    <property type="protein sequence ID" value="MCL1046906.1"/>
    <property type="molecule type" value="Genomic_DNA"/>
</dbReference>
<feature type="transmembrane region" description="Helical" evidence="1">
    <location>
        <begin position="76"/>
        <end position="96"/>
    </location>
</feature>
<protein>
    <recommendedName>
        <fullName evidence="4">Lipoprotein</fullName>
    </recommendedName>
</protein>
<dbReference type="Proteomes" id="UP001202134">
    <property type="component" value="Unassembled WGS sequence"/>
</dbReference>
<dbReference type="RefSeq" id="WP_248956437.1">
    <property type="nucleotide sequence ID" value="NZ_JAKIKU010000009.1"/>
</dbReference>
<reference evidence="2 3" key="1">
    <citation type="submission" date="2022-01" db="EMBL/GenBank/DDBJ databases">
        <title>Whole genome-based taxonomy of the Shewanellaceae.</title>
        <authorList>
            <person name="Martin-Rodriguez A.J."/>
        </authorList>
    </citation>
    <scope>NUCLEOTIDE SEQUENCE [LARGE SCALE GENOMIC DNA]</scope>
    <source>
        <strain evidence="2 3">DSM 24955</strain>
    </source>
</reference>
<keyword evidence="1" id="KW-1133">Transmembrane helix</keyword>
<accession>A0ABT0KSR5</accession>
<feature type="transmembrane region" description="Helical" evidence="1">
    <location>
        <begin position="40"/>
        <end position="64"/>
    </location>
</feature>
<evidence type="ECO:0000313" key="2">
    <source>
        <dbReference type="EMBL" id="MCL1046906.1"/>
    </source>
</evidence>
<feature type="transmembrane region" description="Helical" evidence="1">
    <location>
        <begin position="7"/>
        <end position="28"/>
    </location>
</feature>
<dbReference type="PROSITE" id="PS51257">
    <property type="entry name" value="PROKAR_LIPOPROTEIN"/>
    <property type="match status" value="1"/>
</dbReference>
<evidence type="ECO:0000313" key="3">
    <source>
        <dbReference type="Proteomes" id="UP001202134"/>
    </source>
</evidence>
<name>A0ABT0KSR5_9GAMM</name>
<comment type="caution">
    <text evidence="2">The sequence shown here is derived from an EMBL/GenBank/DDBJ whole genome shotgun (WGS) entry which is preliminary data.</text>
</comment>
<proteinExistence type="predicted"/>
<evidence type="ECO:0008006" key="4">
    <source>
        <dbReference type="Google" id="ProtNLM"/>
    </source>
</evidence>
<evidence type="ECO:0000256" key="1">
    <source>
        <dbReference type="SAM" id="Phobius"/>
    </source>
</evidence>